<keyword evidence="1" id="KW-1133">Transmembrane helix</keyword>
<evidence type="ECO:0000313" key="3">
    <source>
        <dbReference type="Proteomes" id="UP000298663"/>
    </source>
</evidence>
<accession>A0A4U5ML37</accession>
<feature type="transmembrane region" description="Helical" evidence="1">
    <location>
        <begin position="48"/>
        <end position="70"/>
    </location>
</feature>
<proteinExistence type="predicted"/>
<name>A0A4U5ML37_STECR</name>
<dbReference type="Proteomes" id="UP000298663">
    <property type="component" value="Unassembled WGS sequence"/>
</dbReference>
<comment type="caution">
    <text evidence="2">The sequence shown here is derived from an EMBL/GenBank/DDBJ whole genome shotgun (WGS) entry which is preliminary data.</text>
</comment>
<dbReference type="AlphaFoldDB" id="A0A4U5ML37"/>
<dbReference type="EMBL" id="AZBU02000007">
    <property type="protein sequence ID" value="TKR70131.1"/>
    <property type="molecule type" value="Genomic_DNA"/>
</dbReference>
<keyword evidence="3" id="KW-1185">Reference proteome</keyword>
<feature type="transmembrane region" description="Helical" evidence="1">
    <location>
        <begin position="20"/>
        <end position="36"/>
    </location>
</feature>
<evidence type="ECO:0000313" key="2">
    <source>
        <dbReference type="EMBL" id="TKR70131.1"/>
    </source>
</evidence>
<keyword evidence="1" id="KW-0472">Membrane</keyword>
<evidence type="ECO:0000256" key="1">
    <source>
        <dbReference type="SAM" id="Phobius"/>
    </source>
</evidence>
<organism evidence="2 3">
    <name type="scientific">Steinernema carpocapsae</name>
    <name type="common">Entomopathogenic nematode</name>
    <dbReference type="NCBI Taxonomy" id="34508"/>
    <lineage>
        <taxon>Eukaryota</taxon>
        <taxon>Metazoa</taxon>
        <taxon>Ecdysozoa</taxon>
        <taxon>Nematoda</taxon>
        <taxon>Chromadorea</taxon>
        <taxon>Rhabditida</taxon>
        <taxon>Tylenchina</taxon>
        <taxon>Panagrolaimomorpha</taxon>
        <taxon>Strongyloidoidea</taxon>
        <taxon>Steinernematidae</taxon>
        <taxon>Steinernema</taxon>
    </lineage>
</organism>
<sequence length="145" mass="15872">MCHCKNDDCSLKSSECSTGTLIISVMVLNLFSGLLLSRSVNTGSFNVVTVYAVTIGMHVLNVAAGILAIVKLKRRGFIAVMAICVIMIAYHICIVYLVMAIVHNVEFLYFIYFLIRSTPSSKVIDDILIAPSAAFTMFIILQLCA</sequence>
<feature type="transmembrane region" description="Helical" evidence="1">
    <location>
        <begin position="123"/>
        <end position="144"/>
    </location>
</feature>
<keyword evidence="1" id="KW-0812">Transmembrane</keyword>
<reference evidence="2 3" key="1">
    <citation type="journal article" date="2015" name="Genome Biol.">
        <title>Comparative genomics of Steinernema reveals deeply conserved gene regulatory networks.</title>
        <authorList>
            <person name="Dillman A.R."/>
            <person name="Macchietto M."/>
            <person name="Porter C.F."/>
            <person name="Rogers A."/>
            <person name="Williams B."/>
            <person name="Antoshechkin I."/>
            <person name="Lee M.M."/>
            <person name="Goodwin Z."/>
            <person name="Lu X."/>
            <person name="Lewis E.E."/>
            <person name="Goodrich-Blair H."/>
            <person name="Stock S.P."/>
            <person name="Adams B.J."/>
            <person name="Sternberg P.W."/>
            <person name="Mortazavi A."/>
        </authorList>
    </citation>
    <scope>NUCLEOTIDE SEQUENCE [LARGE SCALE GENOMIC DNA]</scope>
    <source>
        <strain evidence="2 3">ALL</strain>
    </source>
</reference>
<feature type="transmembrane region" description="Helical" evidence="1">
    <location>
        <begin position="77"/>
        <end position="103"/>
    </location>
</feature>
<reference evidence="2 3" key="2">
    <citation type="journal article" date="2019" name="G3 (Bethesda)">
        <title>Hybrid Assembly of the Genome of the Entomopathogenic Nematode Steinernema carpocapsae Identifies the X-Chromosome.</title>
        <authorList>
            <person name="Serra L."/>
            <person name="Macchietto M."/>
            <person name="Macias-Munoz A."/>
            <person name="McGill C.J."/>
            <person name="Rodriguez I.M."/>
            <person name="Rodriguez B."/>
            <person name="Murad R."/>
            <person name="Mortazavi A."/>
        </authorList>
    </citation>
    <scope>NUCLEOTIDE SEQUENCE [LARGE SCALE GENOMIC DNA]</scope>
    <source>
        <strain evidence="2 3">ALL</strain>
    </source>
</reference>
<gene>
    <name evidence="2" type="ORF">L596_022191</name>
</gene>
<protein>
    <submittedName>
        <fullName evidence="2">Uncharacterized protein</fullName>
    </submittedName>
</protein>